<protein>
    <submittedName>
        <fullName evidence="1">GldB</fullName>
    </submittedName>
</protein>
<proteinExistence type="predicted"/>
<dbReference type="NCBIfam" id="TIGR03514">
    <property type="entry name" value="GldB_lipo"/>
    <property type="match status" value="1"/>
</dbReference>
<gene>
    <name evidence="1" type="ORF">MNBD_BACTEROID03-1742</name>
</gene>
<dbReference type="AlphaFoldDB" id="A0A3B0TEC8"/>
<name>A0A3B0TEC8_9ZZZZ</name>
<evidence type="ECO:0000313" key="1">
    <source>
        <dbReference type="EMBL" id="VAW10519.1"/>
    </source>
</evidence>
<organism evidence="1">
    <name type="scientific">hydrothermal vent metagenome</name>
    <dbReference type="NCBI Taxonomy" id="652676"/>
    <lineage>
        <taxon>unclassified sequences</taxon>
        <taxon>metagenomes</taxon>
        <taxon>ecological metagenomes</taxon>
    </lineage>
</organism>
<reference evidence="1" key="1">
    <citation type="submission" date="2018-06" db="EMBL/GenBank/DDBJ databases">
        <authorList>
            <person name="Zhirakovskaya E."/>
        </authorList>
    </citation>
    <scope>NUCLEOTIDE SEQUENCE</scope>
</reference>
<dbReference type="PROSITE" id="PS51257">
    <property type="entry name" value="PROKAR_LIPOPROTEIN"/>
    <property type="match status" value="1"/>
</dbReference>
<dbReference type="Pfam" id="PF25594">
    <property type="entry name" value="GldB_lipo"/>
    <property type="match status" value="1"/>
</dbReference>
<accession>A0A3B0TEC8</accession>
<dbReference type="InterPro" id="IPR019853">
    <property type="entry name" value="GldB-like"/>
</dbReference>
<dbReference type="EMBL" id="UOEL01000025">
    <property type="protein sequence ID" value="VAW10519.1"/>
    <property type="molecule type" value="Genomic_DNA"/>
</dbReference>
<sequence length="320" mass="37548">MKRPIFIVLLIMLFILGCNDTNKVEEDIAKINIDLKVTRFDREFAEAKVSDIPRLKKTYPFLFPSQYPDSIWATKLQDPIQIELFKEVGNSFPDFEEETEDLEMLFQHIKYYFPQFKVPRVITMTSEVDYSSRIILADTLLLIGLDNYLGPDHKFYEGLQGYLVSGMDKKYLVSDVTTSFARKVVPRLSDRTFLSEMVYYGKILYLKDKLIPFASDDEKMVYTQDELDWAKANEEPIWRNFIEQEHLYSTDNTLRLRFLDPAPFSKFGLELDNESPGRLGRYAGWQIVRSFMQNNEVSVPQLLKIPADEIFKKSKYKPKK</sequence>